<dbReference type="InterPro" id="IPR000182">
    <property type="entry name" value="GNAT_dom"/>
</dbReference>
<dbReference type="Pfam" id="PF13380">
    <property type="entry name" value="CoA_binding_2"/>
    <property type="match status" value="1"/>
</dbReference>
<dbReference type="SUPFAM" id="SSF55729">
    <property type="entry name" value="Acyl-CoA N-acyltransferases (Nat)"/>
    <property type="match status" value="1"/>
</dbReference>
<keyword evidence="3" id="KW-0067">ATP-binding</keyword>
<evidence type="ECO:0000259" key="4">
    <source>
        <dbReference type="PROSITE" id="PS51186"/>
    </source>
</evidence>
<dbReference type="SUPFAM" id="SSF51735">
    <property type="entry name" value="NAD(P)-binding Rossmann-fold domains"/>
    <property type="match status" value="1"/>
</dbReference>
<dbReference type="Gene3D" id="3.40.50.261">
    <property type="entry name" value="Succinyl-CoA synthetase domains"/>
    <property type="match status" value="2"/>
</dbReference>
<dbReference type="InterPro" id="IPR016102">
    <property type="entry name" value="Succinyl-CoA_synth-like"/>
</dbReference>
<dbReference type="Gene3D" id="3.30.1490.20">
    <property type="entry name" value="ATP-grasp fold, A domain"/>
    <property type="match status" value="1"/>
</dbReference>
<dbReference type="InterPro" id="IPR003781">
    <property type="entry name" value="CoA-bd"/>
</dbReference>
<protein>
    <submittedName>
        <fullName evidence="5">GNAT family N-acetyltransferase</fullName>
        <ecNumber evidence="5">2.3.1.-</ecNumber>
    </submittedName>
</protein>
<evidence type="ECO:0000313" key="5">
    <source>
        <dbReference type="EMBL" id="MFB9885029.1"/>
    </source>
</evidence>
<sequence>MSTKYLKRFFKPNSIVVFGASEEPENLGGIVIRNLQDSGFDGRLYAVLRDGSSGVFGVPCYAGVADLPEMPDLAVICSRPERVPELIRKLGANQVRAAIILSGGHIAQGEQSQPLREAVKEAARPYGIRIIGPECLGILVPGHNMNASYSHINVLKGKVAYVGQSGIVGTAMIDWATGQGIGFSHFLTLGDSVDVDLPSIIDYLAADPYTQAIVLQLNKVSRARHFVSAVRAAARTKLVLVLKSAFLHEQGQLEQHQGLGLPSEDQVYDAVLRRAGVVRVSTSDEVFNALATLSRSKLVRGERLALICNGMGPNALAMDILKRRGGQLAQLAESTLDALAEVMPPFWNRQHPLDLNATATPQHFAKALEWVSKDPGVDAVLVIHAPTRLAPCVETAEAVVQVARQLKTTVLTSWMGRASAIGARNIFNAAQIPTYITPEKAVEGFLHMVAYRRNQEVMRETPPSFVLQEHSIYRMRAKALVQQARSEGRDYLHHAEAADLIASYGLPVSTSYYAKDVAEVIKVAKRIQNTIAVKALHRDNRYPFFYDQVSTKRWHDLALDLYSDQEVRHRVTRLDYRVRERYADEDLYGYVVQEMKRGFQSMQMNVGLSRHPVFGPMILFGVGGYTVDVLGDRQLGVPPLNLALARTLVQQTRIYRILQEHSHQVERDLHWIAQMLVKISQIAVDLPEVSALEINPMLLNKTGLLAVDAAVALAEPAELCIPPYPEHLREWATLLRSGREVELRPIRGEDEPAHLEFYRSLSPETVRLRYFYSRSIPNHHELANWTQIDYDREMAFIASAPKQDASNDYETLGVVRGITDPDNVTCEFSIVIRDDLQGEGLGRMLMTKLIDYCRSRGTLQIMGSTLPNNLSMQNLASALGFQNSFNMEEEVVEMRLSLHPPTEDWQFHRLAQH</sequence>
<feature type="domain" description="N-acetyltransferase" evidence="4">
    <location>
        <begin position="741"/>
        <end position="899"/>
    </location>
</feature>
<keyword evidence="1" id="KW-0436">Ligase</keyword>
<reference evidence="5 6" key="1">
    <citation type="submission" date="2024-09" db="EMBL/GenBank/DDBJ databases">
        <authorList>
            <person name="Sun Q."/>
            <person name="Mori K."/>
        </authorList>
    </citation>
    <scope>NUCLEOTIDE SEQUENCE [LARGE SCALE GENOMIC DNA]</scope>
    <source>
        <strain evidence="5 6">ATCC 51285</strain>
    </source>
</reference>
<dbReference type="Gene3D" id="3.30.470.20">
    <property type="entry name" value="ATP-grasp fold, B domain"/>
    <property type="match status" value="1"/>
</dbReference>
<evidence type="ECO:0000256" key="3">
    <source>
        <dbReference type="ARBA" id="ARBA00022840"/>
    </source>
</evidence>
<dbReference type="EC" id="2.3.1.-" evidence="5"/>
<keyword evidence="5" id="KW-0012">Acyltransferase</keyword>
<evidence type="ECO:0000256" key="1">
    <source>
        <dbReference type="ARBA" id="ARBA00022598"/>
    </source>
</evidence>
<evidence type="ECO:0000256" key="2">
    <source>
        <dbReference type="ARBA" id="ARBA00022741"/>
    </source>
</evidence>
<keyword evidence="6" id="KW-1185">Reference proteome</keyword>
<dbReference type="Pfam" id="PF13607">
    <property type="entry name" value="Succ_CoA_lig"/>
    <property type="match status" value="1"/>
</dbReference>
<dbReference type="Proteomes" id="UP001589628">
    <property type="component" value="Unassembled WGS sequence"/>
</dbReference>
<dbReference type="SUPFAM" id="SSF56059">
    <property type="entry name" value="Glutathione synthetase ATP-binding domain-like"/>
    <property type="match status" value="1"/>
</dbReference>
<dbReference type="PANTHER" id="PTHR43334:SF1">
    <property type="entry name" value="3-HYDROXYPROPIONATE--COA LIGASE [ADP-FORMING]"/>
    <property type="match status" value="1"/>
</dbReference>
<dbReference type="InterPro" id="IPR013815">
    <property type="entry name" value="ATP_grasp_subdomain_1"/>
</dbReference>
<dbReference type="Pfam" id="PF13549">
    <property type="entry name" value="ATP-grasp_5"/>
    <property type="match status" value="1"/>
</dbReference>
<keyword evidence="5" id="KW-0808">Transferase</keyword>
<dbReference type="EMBL" id="JBHLZN010000001">
    <property type="protein sequence ID" value="MFB9885029.1"/>
    <property type="molecule type" value="Genomic_DNA"/>
</dbReference>
<dbReference type="SMART" id="SM00881">
    <property type="entry name" value="CoA_binding"/>
    <property type="match status" value="1"/>
</dbReference>
<dbReference type="RefSeq" id="WP_027313347.1">
    <property type="nucleotide sequence ID" value="NZ_JBHLZN010000001.1"/>
</dbReference>
<comment type="caution">
    <text evidence="5">The sequence shown here is derived from an EMBL/GenBank/DDBJ whole genome shotgun (WGS) entry which is preliminary data.</text>
</comment>
<name>A0ABV5ZA65_9GAMM</name>
<dbReference type="InterPro" id="IPR016181">
    <property type="entry name" value="Acyl_CoA_acyltransferase"/>
</dbReference>
<dbReference type="GO" id="GO:0016746">
    <property type="term" value="F:acyltransferase activity"/>
    <property type="evidence" value="ECO:0007669"/>
    <property type="project" value="UniProtKB-KW"/>
</dbReference>
<dbReference type="Gene3D" id="3.40.50.720">
    <property type="entry name" value="NAD(P)-binding Rossmann-like Domain"/>
    <property type="match status" value="1"/>
</dbReference>
<accession>A0ABV5ZA65</accession>
<dbReference type="InterPro" id="IPR051538">
    <property type="entry name" value="Acyl-CoA_Synth/Transferase"/>
</dbReference>
<dbReference type="InterPro" id="IPR032875">
    <property type="entry name" value="Succ_CoA_lig_flav_dom"/>
</dbReference>
<dbReference type="Gene3D" id="3.40.630.30">
    <property type="match status" value="1"/>
</dbReference>
<dbReference type="InterPro" id="IPR036291">
    <property type="entry name" value="NAD(P)-bd_dom_sf"/>
</dbReference>
<dbReference type="PROSITE" id="PS51186">
    <property type="entry name" value="GNAT"/>
    <property type="match status" value="1"/>
</dbReference>
<dbReference type="SUPFAM" id="SSF52210">
    <property type="entry name" value="Succinyl-CoA synthetase domains"/>
    <property type="match status" value="2"/>
</dbReference>
<evidence type="ECO:0000313" key="6">
    <source>
        <dbReference type="Proteomes" id="UP001589628"/>
    </source>
</evidence>
<keyword evidence="2" id="KW-0547">Nucleotide-binding</keyword>
<proteinExistence type="predicted"/>
<gene>
    <name evidence="5" type="ORF">ACFFLH_01210</name>
</gene>
<dbReference type="Pfam" id="PF00583">
    <property type="entry name" value="Acetyltransf_1"/>
    <property type="match status" value="1"/>
</dbReference>
<dbReference type="PANTHER" id="PTHR43334">
    <property type="entry name" value="ACETATE--COA LIGASE [ADP-FORMING]"/>
    <property type="match status" value="1"/>
</dbReference>
<organism evidence="5 6">
    <name type="scientific">Balneatrix alpica</name>
    <dbReference type="NCBI Taxonomy" id="75684"/>
    <lineage>
        <taxon>Bacteria</taxon>
        <taxon>Pseudomonadati</taxon>
        <taxon>Pseudomonadota</taxon>
        <taxon>Gammaproteobacteria</taxon>
        <taxon>Oceanospirillales</taxon>
        <taxon>Balneatrichaceae</taxon>
        <taxon>Balneatrix</taxon>
    </lineage>
</organism>